<dbReference type="Gene3D" id="1.10.10.10">
    <property type="entry name" value="Winged helix-like DNA-binding domain superfamily/Winged helix DNA-binding domain"/>
    <property type="match status" value="1"/>
</dbReference>
<keyword evidence="7" id="KW-1185">Reference proteome</keyword>
<sequence>MTVETPSTAEALRLANASTTAEVLRLANAIQEAAQRLAALRDESSPDDVLSEHEQLRQQLIGRMAHASRLLQNPIDYLKGLTQGGALDVGVVRALVLLGVPKAVPLTGGIPLEALAGTVKVDVSTLGRLLDYAGTLGLFTVSDEQLVRHSRLSAGLAQGTYAPIVEWDVTIPPVSALRLYEALRANGNCEGAERASFQFGMETNETFYEWHKANPKYAAFFRLGMESEKEDPRTAPQNLARIYDWTVFDGKTVIDLGGSTGHVARLVADKYPGIDWIIQDLPETIKPLPPSDRANMRFEEHDFFHTQPRSVDGYFLRYIFHNWADSDCRRILAGLKPALRPGARLLVAEMVQPVPTAAREDGWVEERLFTRRDMQMMSYVGAHERTVDEYRRLVDGVIPGLRFLGCHKPMGSTVGILEWIYTAE</sequence>
<reference evidence="7" key="1">
    <citation type="journal article" date="2017" name="Genome Biol.">
        <title>Comparative genomics reveals high biological diversity and specific adaptations in the industrially and medically important fungal genus Aspergillus.</title>
        <authorList>
            <person name="de Vries R.P."/>
            <person name="Riley R."/>
            <person name="Wiebenga A."/>
            <person name="Aguilar-Osorio G."/>
            <person name="Amillis S."/>
            <person name="Uchima C.A."/>
            <person name="Anderluh G."/>
            <person name="Asadollahi M."/>
            <person name="Askin M."/>
            <person name="Barry K."/>
            <person name="Battaglia E."/>
            <person name="Bayram O."/>
            <person name="Benocci T."/>
            <person name="Braus-Stromeyer S.A."/>
            <person name="Caldana C."/>
            <person name="Canovas D."/>
            <person name="Cerqueira G.C."/>
            <person name="Chen F."/>
            <person name="Chen W."/>
            <person name="Choi C."/>
            <person name="Clum A."/>
            <person name="Dos Santos R.A."/>
            <person name="Damasio A.R."/>
            <person name="Diallinas G."/>
            <person name="Emri T."/>
            <person name="Fekete E."/>
            <person name="Flipphi M."/>
            <person name="Freyberg S."/>
            <person name="Gallo A."/>
            <person name="Gournas C."/>
            <person name="Habgood R."/>
            <person name="Hainaut M."/>
            <person name="Harispe M.L."/>
            <person name="Henrissat B."/>
            <person name="Hilden K.S."/>
            <person name="Hope R."/>
            <person name="Hossain A."/>
            <person name="Karabika E."/>
            <person name="Karaffa L."/>
            <person name="Karanyi Z."/>
            <person name="Krasevec N."/>
            <person name="Kuo A."/>
            <person name="Kusch H."/>
            <person name="LaButti K."/>
            <person name="Lagendijk E.L."/>
            <person name="Lapidus A."/>
            <person name="Levasseur A."/>
            <person name="Lindquist E."/>
            <person name="Lipzen A."/>
            <person name="Logrieco A.F."/>
            <person name="MacCabe A."/>
            <person name="Maekelae M.R."/>
            <person name="Malavazi I."/>
            <person name="Melin P."/>
            <person name="Meyer V."/>
            <person name="Mielnichuk N."/>
            <person name="Miskei M."/>
            <person name="Molnar A.P."/>
            <person name="Mule G."/>
            <person name="Ngan C.Y."/>
            <person name="Orejas M."/>
            <person name="Orosz E."/>
            <person name="Ouedraogo J.P."/>
            <person name="Overkamp K.M."/>
            <person name="Park H.-S."/>
            <person name="Perrone G."/>
            <person name="Piumi F."/>
            <person name="Punt P.J."/>
            <person name="Ram A.F."/>
            <person name="Ramon A."/>
            <person name="Rauscher S."/>
            <person name="Record E."/>
            <person name="Riano-Pachon D.M."/>
            <person name="Robert V."/>
            <person name="Roehrig J."/>
            <person name="Ruller R."/>
            <person name="Salamov A."/>
            <person name="Salih N.S."/>
            <person name="Samson R.A."/>
            <person name="Sandor E."/>
            <person name="Sanguinetti M."/>
            <person name="Schuetze T."/>
            <person name="Sepcic K."/>
            <person name="Shelest E."/>
            <person name="Sherlock G."/>
            <person name="Sophianopoulou V."/>
            <person name="Squina F.M."/>
            <person name="Sun H."/>
            <person name="Susca A."/>
            <person name="Todd R.B."/>
            <person name="Tsang A."/>
            <person name="Unkles S.E."/>
            <person name="van de Wiele N."/>
            <person name="van Rossen-Uffink D."/>
            <person name="Oliveira J.V."/>
            <person name="Vesth T.C."/>
            <person name="Visser J."/>
            <person name="Yu J.-H."/>
            <person name="Zhou M."/>
            <person name="Andersen M.R."/>
            <person name="Archer D.B."/>
            <person name="Baker S.E."/>
            <person name="Benoit I."/>
            <person name="Brakhage A.A."/>
            <person name="Braus G.H."/>
            <person name="Fischer R."/>
            <person name="Frisvad J.C."/>
            <person name="Goldman G.H."/>
            <person name="Houbraken J."/>
            <person name="Oakley B."/>
            <person name="Pocsi I."/>
            <person name="Scazzocchio C."/>
            <person name="Seiboth B."/>
            <person name="vanKuyk P.A."/>
            <person name="Wortman J."/>
            <person name="Dyer P.S."/>
            <person name="Grigoriev I.V."/>
        </authorList>
    </citation>
    <scope>NUCLEOTIDE SEQUENCE [LARGE SCALE GENOMIC DNA]</scope>
    <source>
        <strain evidence="7">CBS 506.65</strain>
    </source>
</reference>
<dbReference type="Pfam" id="PF00891">
    <property type="entry name" value="Methyltransf_2"/>
    <property type="match status" value="1"/>
</dbReference>
<dbReference type="Proteomes" id="UP000184188">
    <property type="component" value="Unassembled WGS sequence"/>
</dbReference>
<dbReference type="SUPFAM" id="SSF46785">
    <property type="entry name" value="Winged helix' DNA-binding domain"/>
    <property type="match status" value="1"/>
</dbReference>
<dbReference type="PANTHER" id="PTHR43712:SF5">
    <property type="entry name" value="O-METHYLTRANSFERASE ASQN-RELATED"/>
    <property type="match status" value="1"/>
</dbReference>
<accession>A0A1L9SFG5</accession>
<evidence type="ECO:0000256" key="1">
    <source>
        <dbReference type="ARBA" id="ARBA00022603"/>
    </source>
</evidence>
<name>A0A1L9SFG5_9EURO</name>
<dbReference type="SUPFAM" id="SSF53335">
    <property type="entry name" value="S-adenosyl-L-methionine-dependent methyltransferases"/>
    <property type="match status" value="1"/>
</dbReference>
<dbReference type="PANTHER" id="PTHR43712">
    <property type="entry name" value="PUTATIVE (AFU_ORTHOLOGUE AFUA_4G14580)-RELATED"/>
    <property type="match status" value="1"/>
</dbReference>
<comment type="similarity">
    <text evidence="4">Belongs to the class I-like SAM-binding methyltransferase superfamily. Cation-independent O-methyltransferase family.</text>
</comment>
<dbReference type="InterPro" id="IPR029063">
    <property type="entry name" value="SAM-dependent_MTases_sf"/>
</dbReference>
<evidence type="ECO:0000256" key="2">
    <source>
        <dbReference type="ARBA" id="ARBA00022679"/>
    </source>
</evidence>
<keyword evidence="1" id="KW-0489">Methyltransferase</keyword>
<gene>
    <name evidence="6" type="ORF">ASPZODRAFT_17390</name>
</gene>
<organism evidence="6 7">
    <name type="scientific">Penicilliopsis zonata CBS 506.65</name>
    <dbReference type="NCBI Taxonomy" id="1073090"/>
    <lineage>
        <taxon>Eukaryota</taxon>
        <taxon>Fungi</taxon>
        <taxon>Dikarya</taxon>
        <taxon>Ascomycota</taxon>
        <taxon>Pezizomycotina</taxon>
        <taxon>Eurotiomycetes</taxon>
        <taxon>Eurotiomycetidae</taxon>
        <taxon>Eurotiales</taxon>
        <taxon>Aspergillaceae</taxon>
        <taxon>Penicilliopsis</taxon>
    </lineage>
</organism>
<proteinExistence type="inferred from homology"/>
<dbReference type="OrthoDB" id="1606438at2759"/>
<dbReference type="PROSITE" id="PS51683">
    <property type="entry name" value="SAM_OMT_II"/>
    <property type="match status" value="1"/>
</dbReference>
<dbReference type="GO" id="GO:0032259">
    <property type="term" value="P:methylation"/>
    <property type="evidence" value="ECO:0007669"/>
    <property type="project" value="UniProtKB-KW"/>
</dbReference>
<dbReference type="AlphaFoldDB" id="A0A1L9SFG5"/>
<feature type="domain" description="O-methyltransferase C-terminal" evidence="5">
    <location>
        <begin position="199"/>
        <end position="395"/>
    </location>
</feature>
<keyword evidence="2" id="KW-0808">Transferase</keyword>
<dbReference type="RefSeq" id="XP_022580470.1">
    <property type="nucleotide sequence ID" value="XM_022727012.1"/>
</dbReference>
<dbReference type="Gene3D" id="3.40.50.150">
    <property type="entry name" value="Vaccinia Virus protein VP39"/>
    <property type="match status" value="1"/>
</dbReference>
<evidence type="ECO:0000313" key="6">
    <source>
        <dbReference type="EMBL" id="OJJ45960.1"/>
    </source>
</evidence>
<dbReference type="GO" id="GO:0008171">
    <property type="term" value="F:O-methyltransferase activity"/>
    <property type="evidence" value="ECO:0007669"/>
    <property type="project" value="InterPro"/>
</dbReference>
<protein>
    <recommendedName>
        <fullName evidence="5">O-methyltransferase C-terminal domain-containing protein</fullName>
    </recommendedName>
</protein>
<dbReference type="GO" id="GO:0044550">
    <property type="term" value="P:secondary metabolite biosynthetic process"/>
    <property type="evidence" value="ECO:0007669"/>
    <property type="project" value="UniProtKB-ARBA"/>
</dbReference>
<evidence type="ECO:0000259" key="5">
    <source>
        <dbReference type="Pfam" id="PF00891"/>
    </source>
</evidence>
<evidence type="ECO:0000256" key="4">
    <source>
        <dbReference type="ARBA" id="ARBA00038277"/>
    </source>
</evidence>
<evidence type="ECO:0000313" key="7">
    <source>
        <dbReference type="Proteomes" id="UP000184188"/>
    </source>
</evidence>
<dbReference type="GeneID" id="34613476"/>
<dbReference type="EMBL" id="KV878344">
    <property type="protein sequence ID" value="OJJ45960.1"/>
    <property type="molecule type" value="Genomic_DNA"/>
</dbReference>
<dbReference type="InterPro" id="IPR016461">
    <property type="entry name" value="COMT-like"/>
</dbReference>
<dbReference type="VEuPathDB" id="FungiDB:ASPZODRAFT_17390"/>
<dbReference type="CDD" id="cd02440">
    <property type="entry name" value="AdoMet_MTases"/>
    <property type="match status" value="1"/>
</dbReference>
<dbReference type="InterPro" id="IPR001077">
    <property type="entry name" value="COMT_C"/>
</dbReference>
<dbReference type="InterPro" id="IPR036390">
    <property type="entry name" value="WH_DNA-bd_sf"/>
</dbReference>
<dbReference type="InterPro" id="IPR036388">
    <property type="entry name" value="WH-like_DNA-bd_sf"/>
</dbReference>
<evidence type="ECO:0000256" key="3">
    <source>
        <dbReference type="ARBA" id="ARBA00022691"/>
    </source>
</evidence>
<keyword evidence="3" id="KW-0949">S-adenosyl-L-methionine</keyword>